<feature type="domain" description="BON" evidence="1">
    <location>
        <begin position="42"/>
        <end position="110"/>
    </location>
</feature>
<dbReference type="InterPro" id="IPR051686">
    <property type="entry name" value="Lipoprotein_DolP"/>
</dbReference>
<gene>
    <name evidence="2" type="ORF">H8R02_13060</name>
</gene>
<dbReference type="PROSITE" id="PS51257">
    <property type="entry name" value="PROKAR_LIPOPROTEIN"/>
    <property type="match status" value="1"/>
</dbReference>
<evidence type="ECO:0000313" key="3">
    <source>
        <dbReference type="Proteomes" id="UP000596827"/>
    </source>
</evidence>
<evidence type="ECO:0000313" key="2">
    <source>
        <dbReference type="EMBL" id="MBC5765390.1"/>
    </source>
</evidence>
<dbReference type="PROSITE" id="PS50914">
    <property type="entry name" value="BON"/>
    <property type="match status" value="1"/>
</dbReference>
<proteinExistence type="predicted"/>
<accession>A0A923M7G9</accession>
<reference evidence="2" key="1">
    <citation type="submission" date="2020-08" db="EMBL/GenBank/DDBJ databases">
        <title>Ramlibacter sp. GTP1 16S ribosomal RNA gene genome sequencing and assembly.</title>
        <authorList>
            <person name="Kang M."/>
        </authorList>
    </citation>
    <scope>NUCLEOTIDE SEQUENCE</scope>
    <source>
        <strain evidence="2">GTP1</strain>
    </source>
</reference>
<dbReference type="PANTHER" id="PTHR34606">
    <property type="entry name" value="BON DOMAIN-CONTAINING PROTEIN"/>
    <property type="match status" value="1"/>
</dbReference>
<dbReference type="PANTHER" id="PTHR34606:SF15">
    <property type="entry name" value="BON DOMAIN-CONTAINING PROTEIN"/>
    <property type="match status" value="1"/>
</dbReference>
<name>A0A923M7G9_9BURK</name>
<evidence type="ECO:0000259" key="1">
    <source>
        <dbReference type="PROSITE" id="PS50914"/>
    </source>
</evidence>
<dbReference type="Pfam" id="PF04972">
    <property type="entry name" value="BON"/>
    <property type="match status" value="1"/>
</dbReference>
<sequence>MRPVLVLAVVAALAGCGERAPQPKVEPTQVMGAAPQLRDAIDDTGIVTTIKRALLADGELGQFVIDVDSKDGYVVLSGVAPSEQARERATEIARHIPQVGEIANQLTVKQG</sequence>
<dbReference type="Proteomes" id="UP000596827">
    <property type="component" value="Unassembled WGS sequence"/>
</dbReference>
<dbReference type="RefSeq" id="WP_187081865.1">
    <property type="nucleotide sequence ID" value="NZ_JACORU010000004.1"/>
</dbReference>
<organism evidence="2 3">
    <name type="scientific">Ramlibacter albus</name>
    <dbReference type="NCBI Taxonomy" id="2079448"/>
    <lineage>
        <taxon>Bacteria</taxon>
        <taxon>Pseudomonadati</taxon>
        <taxon>Pseudomonadota</taxon>
        <taxon>Betaproteobacteria</taxon>
        <taxon>Burkholderiales</taxon>
        <taxon>Comamonadaceae</taxon>
        <taxon>Ramlibacter</taxon>
    </lineage>
</organism>
<dbReference type="EMBL" id="JACORU010000004">
    <property type="protein sequence ID" value="MBC5765390.1"/>
    <property type="molecule type" value="Genomic_DNA"/>
</dbReference>
<protein>
    <submittedName>
        <fullName evidence="2">BON domain-containing protein</fullName>
    </submittedName>
</protein>
<comment type="caution">
    <text evidence="2">The sequence shown here is derived from an EMBL/GenBank/DDBJ whole genome shotgun (WGS) entry which is preliminary data.</text>
</comment>
<keyword evidence="3" id="KW-1185">Reference proteome</keyword>
<dbReference type="Gene3D" id="3.30.1340.30">
    <property type="match status" value="1"/>
</dbReference>
<dbReference type="InterPro" id="IPR007055">
    <property type="entry name" value="BON_dom"/>
</dbReference>
<dbReference type="AlphaFoldDB" id="A0A923M7G9"/>